<dbReference type="Proteomes" id="UP000460718">
    <property type="component" value="Unassembled WGS sequence"/>
</dbReference>
<organism evidence="2 3">
    <name type="scientific">Phytophthora fragariae</name>
    <dbReference type="NCBI Taxonomy" id="53985"/>
    <lineage>
        <taxon>Eukaryota</taxon>
        <taxon>Sar</taxon>
        <taxon>Stramenopiles</taxon>
        <taxon>Oomycota</taxon>
        <taxon>Peronosporomycetes</taxon>
        <taxon>Peronosporales</taxon>
        <taxon>Peronosporaceae</taxon>
        <taxon>Phytophthora</taxon>
    </lineage>
</organism>
<dbReference type="EMBL" id="QXFW01001066">
    <property type="protein sequence ID" value="KAE8997207.1"/>
    <property type="molecule type" value="Genomic_DNA"/>
</dbReference>
<proteinExistence type="predicted"/>
<sequence>MTTSALSRMLETVELSAVGGILKKFPQRGHILTTAHVRELVIGNVVRRVLSRSARMRRGSRRHVRRHTADARRAGGAGGRLRRADRALRLARGPRRAGRRTEAVARRTHRHGSRLACSSTRRVAGASVESQQQGGGLPQDGSQEAPVQGDHSGVCAVAEGPAHGQSTL</sequence>
<evidence type="ECO:0000313" key="3">
    <source>
        <dbReference type="Proteomes" id="UP000460718"/>
    </source>
</evidence>
<reference evidence="2 3" key="1">
    <citation type="submission" date="2018-09" db="EMBL/GenBank/DDBJ databases">
        <title>Genomic investigation of the strawberry pathogen Phytophthora fragariae indicates pathogenicity is determined by transcriptional variation in three key races.</title>
        <authorList>
            <person name="Adams T.M."/>
            <person name="Armitage A.D."/>
            <person name="Sobczyk M.K."/>
            <person name="Bates H.J."/>
            <person name="Dunwell J.M."/>
            <person name="Nellist C.F."/>
            <person name="Harrison R.J."/>
        </authorList>
    </citation>
    <scope>NUCLEOTIDE SEQUENCE [LARGE SCALE GENOMIC DNA]</scope>
    <source>
        <strain evidence="2 3">SCRP245</strain>
    </source>
</reference>
<name>A0A6A3JV81_9STRA</name>
<comment type="caution">
    <text evidence="2">The sequence shown here is derived from an EMBL/GenBank/DDBJ whole genome shotgun (WGS) entry which is preliminary data.</text>
</comment>
<feature type="compositionally biased region" description="Basic residues" evidence="1">
    <location>
        <begin position="56"/>
        <end position="66"/>
    </location>
</feature>
<feature type="region of interest" description="Disordered" evidence="1">
    <location>
        <begin position="56"/>
        <end position="168"/>
    </location>
</feature>
<evidence type="ECO:0000256" key="1">
    <source>
        <dbReference type="SAM" id="MobiDB-lite"/>
    </source>
</evidence>
<gene>
    <name evidence="2" type="ORF">PF011_g15576</name>
</gene>
<protein>
    <submittedName>
        <fullName evidence="2">Uncharacterized protein</fullName>
    </submittedName>
</protein>
<evidence type="ECO:0000313" key="2">
    <source>
        <dbReference type="EMBL" id="KAE8997207.1"/>
    </source>
</evidence>
<accession>A0A6A3JV81</accession>
<dbReference type="AlphaFoldDB" id="A0A6A3JV81"/>